<evidence type="ECO:0000256" key="1">
    <source>
        <dbReference type="ARBA" id="ARBA00004609"/>
    </source>
</evidence>
<keyword evidence="11" id="KW-1185">Reference proteome</keyword>
<dbReference type="InterPro" id="IPR039457">
    <property type="entry name" value="LYPD6-like"/>
</dbReference>
<evidence type="ECO:0008006" key="12">
    <source>
        <dbReference type="Google" id="ProtNLM"/>
    </source>
</evidence>
<evidence type="ECO:0000256" key="8">
    <source>
        <dbReference type="ARBA" id="ARBA00023288"/>
    </source>
</evidence>
<dbReference type="InterPro" id="IPR045860">
    <property type="entry name" value="Snake_toxin-like_sf"/>
</dbReference>
<evidence type="ECO:0000256" key="9">
    <source>
        <dbReference type="SAM" id="Phobius"/>
    </source>
</evidence>
<dbReference type="EMBL" id="JAOYFB010000039">
    <property type="protein sequence ID" value="KAK4029200.1"/>
    <property type="molecule type" value="Genomic_DNA"/>
</dbReference>
<evidence type="ECO:0000256" key="5">
    <source>
        <dbReference type="ARBA" id="ARBA00023136"/>
    </source>
</evidence>
<feature type="transmembrane region" description="Helical" evidence="9">
    <location>
        <begin position="122"/>
        <end position="141"/>
    </location>
</feature>
<keyword evidence="8" id="KW-0449">Lipoprotein</keyword>
<comment type="caution">
    <text evidence="10">The sequence shown here is derived from an EMBL/GenBank/DDBJ whole genome shotgun (WGS) entry which is preliminary data.</text>
</comment>
<dbReference type="Pfam" id="PF16975">
    <property type="entry name" value="UPAR_LY6_2"/>
    <property type="match status" value="1"/>
</dbReference>
<keyword evidence="7" id="KW-0325">Glycoprotein</keyword>
<dbReference type="PANTHER" id="PTHR31171">
    <property type="entry name" value="LY6/PLAUR DOMAIN-CONTAINING PROTEIN 6"/>
    <property type="match status" value="1"/>
</dbReference>
<keyword evidence="3" id="KW-0336">GPI-anchor</keyword>
<gene>
    <name evidence="10" type="ORF">OUZ56_022205</name>
</gene>
<keyword evidence="6" id="KW-1015">Disulfide bond</keyword>
<organism evidence="10 11">
    <name type="scientific">Daphnia magna</name>
    <dbReference type="NCBI Taxonomy" id="35525"/>
    <lineage>
        <taxon>Eukaryota</taxon>
        <taxon>Metazoa</taxon>
        <taxon>Ecdysozoa</taxon>
        <taxon>Arthropoda</taxon>
        <taxon>Crustacea</taxon>
        <taxon>Branchiopoda</taxon>
        <taxon>Diplostraca</taxon>
        <taxon>Cladocera</taxon>
        <taxon>Anomopoda</taxon>
        <taxon>Daphniidae</taxon>
        <taxon>Daphnia</taxon>
    </lineage>
</organism>
<dbReference type="PANTHER" id="PTHR31171:SF3">
    <property type="entry name" value="LY6_PLAUR DOMAIN-CONTAINING PROTEIN 6B"/>
    <property type="match status" value="1"/>
</dbReference>
<evidence type="ECO:0000256" key="2">
    <source>
        <dbReference type="ARBA" id="ARBA00022475"/>
    </source>
</evidence>
<reference evidence="10 11" key="1">
    <citation type="journal article" date="2023" name="Nucleic Acids Res.">
        <title>The hologenome of Daphnia magna reveals possible DNA methylation and microbiome-mediated evolution of the host genome.</title>
        <authorList>
            <person name="Chaturvedi A."/>
            <person name="Li X."/>
            <person name="Dhandapani V."/>
            <person name="Marshall H."/>
            <person name="Kissane S."/>
            <person name="Cuenca-Cambronero M."/>
            <person name="Asole G."/>
            <person name="Calvet F."/>
            <person name="Ruiz-Romero M."/>
            <person name="Marangio P."/>
            <person name="Guigo R."/>
            <person name="Rago D."/>
            <person name="Mirbahai L."/>
            <person name="Eastwood N."/>
            <person name="Colbourne J.K."/>
            <person name="Zhou J."/>
            <person name="Mallon E."/>
            <person name="Orsini L."/>
        </authorList>
    </citation>
    <scope>NUCLEOTIDE SEQUENCE [LARGE SCALE GENOMIC DNA]</scope>
    <source>
        <strain evidence="10">LRV0_1</strain>
    </source>
</reference>
<dbReference type="Proteomes" id="UP001234178">
    <property type="component" value="Unassembled WGS sequence"/>
</dbReference>
<name>A0ABR0AVT1_9CRUS</name>
<comment type="subcellular location">
    <subcellularLocation>
        <location evidence="1">Cell membrane</location>
        <topology evidence="1">Lipid-anchor</topology>
        <topology evidence="1">GPI-anchor</topology>
    </subcellularLocation>
</comment>
<keyword evidence="4" id="KW-0732">Signal</keyword>
<evidence type="ECO:0000313" key="11">
    <source>
        <dbReference type="Proteomes" id="UP001234178"/>
    </source>
</evidence>
<keyword evidence="2" id="KW-1003">Cell membrane</keyword>
<proteinExistence type="predicted"/>
<protein>
    <recommendedName>
        <fullName evidence="12">Ly6/PLAUR domain-containing protein 6B</fullName>
    </recommendedName>
</protein>
<keyword evidence="9" id="KW-0812">Transmembrane</keyword>
<evidence type="ECO:0000256" key="7">
    <source>
        <dbReference type="ARBA" id="ARBA00023180"/>
    </source>
</evidence>
<dbReference type="SUPFAM" id="SSF57302">
    <property type="entry name" value="Snake toxin-like"/>
    <property type="match status" value="1"/>
</dbReference>
<evidence type="ECO:0000256" key="6">
    <source>
        <dbReference type="ARBA" id="ARBA00023157"/>
    </source>
</evidence>
<keyword evidence="5 9" id="KW-0472">Membrane</keyword>
<evidence type="ECO:0000256" key="3">
    <source>
        <dbReference type="ARBA" id="ARBA00022622"/>
    </source>
</evidence>
<evidence type="ECO:0000313" key="10">
    <source>
        <dbReference type="EMBL" id="KAK4029200.1"/>
    </source>
</evidence>
<keyword evidence="9" id="KW-1133">Transmembrane helix</keyword>
<evidence type="ECO:0000256" key="4">
    <source>
        <dbReference type="ARBA" id="ARBA00022729"/>
    </source>
</evidence>
<sequence>MMACYYCINVSSNEICNRFAIETPCPVDDYSTDLTMCYTFHVMDERGKTLIVTKQCATTETCSSQVGCRQDNSTNQTACVSCCDLNYCNEKVAFNASDAVFLRSNDRTAAFSSASKFIGGRWILQSLTVALLFVIAFLSSLN</sequence>
<accession>A0ABR0AVT1</accession>